<keyword evidence="2" id="KW-1185">Reference proteome</keyword>
<dbReference type="EMBL" id="FOSP01000011">
    <property type="protein sequence ID" value="SFK64676.1"/>
    <property type="molecule type" value="Genomic_DNA"/>
</dbReference>
<evidence type="ECO:0000313" key="2">
    <source>
        <dbReference type="Proteomes" id="UP000199533"/>
    </source>
</evidence>
<dbReference type="Proteomes" id="UP000199533">
    <property type="component" value="Unassembled WGS sequence"/>
</dbReference>
<sequence>MKPLFVPLNANPYDQFADGTKTDELRRYGPRWNENTCPTGRKVTLSRGYGKKNRMSGVIWRFYKQHGSLFGSTYKESIKRIYGTLDIEIAVISITNLEKIENV</sequence>
<dbReference type="STRING" id="52441.SAMN05216302_101172"/>
<reference evidence="2" key="1">
    <citation type="submission" date="2016-10" db="EMBL/GenBank/DDBJ databases">
        <authorList>
            <person name="Varghese N."/>
            <person name="Submissions S."/>
        </authorList>
    </citation>
    <scope>NUCLEOTIDE SEQUENCE [LARGE SCALE GENOMIC DNA]</scope>
    <source>
        <strain evidence="2">Nm69</strain>
    </source>
</reference>
<evidence type="ECO:0000313" key="1">
    <source>
        <dbReference type="EMBL" id="SFK64676.1"/>
    </source>
</evidence>
<gene>
    <name evidence="1" type="ORF">SAMN05216302_101172</name>
</gene>
<proteinExistence type="predicted"/>
<evidence type="ECO:0008006" key="3">
    <source>
        <dbReference type="Google" id="ProtNLM"/>
    </source>
</evidence>
<accession>A0A1I4B9T1</accession>
<name>A0A1I4B9T1_9PROT</name>
<organism evidence="1 2">
    <name type="scientific">Nitrosomonas aestuarii</name>
    <dbReference type="NCBI Taxonomy" id="52441"/>
    <lineage>
        <taxon>Bacteria</taxon>
        <taxon>Pseudomonadati</taxon>
        <taxon>Pseudomonadota</taxon>
        <taxon>Betaproteobacteria</taxon>
        <taxon>Nitrosomonadales</taxon>
        <taxon>Nitrosomonadaceae</taxon>
        <taxon>Nitrosomonas</taxon>
    </lineage>
</organism>
<dbReference type="OrthoDB" id="8547326at2"/>
<dbReference type="AlphaFoldDB" id="A0A1I4B9T1"/>
<protein>
    <recommendedName>
        <fullName evidence="3">ASCH domain-containing protein</fullName>
    </recommendedName>
</protein>
<dbReference type="RefSeq" id="WP_090699161.1">
    <property type="nucleotide sequence ID" value="NZ_FOSP01000011.1"/>
</dbReference>